<dbReference type="PANTHER" id="PTHR36710:SF21">
    <property type="entry name" value="PECTINESTERASE INHIBITOR DOMAIN-CONTAINING PROTEIN"/>
    <property type="match status" value="1"/>
</dbReference>
<keyword evidence="1" id="KW-0732">Signal</keyword>
<dbReference type="Gene3D" id="1.20.140.40">
    <property type="entry name" value="Invertase/pectin methylesterase inhibitor family protein"/>
    <property type="match status" value="2"/>
</dbReference>
<dbReference type="AlphaFoldDB" id="A0A7J8RSR9"/>
<sequence length="317" mass="35517">MFTTSSIALARSLYDVRQGDQTLTVIINPKLQRICDQTDNPVECLITTVPFLREKTAINPVSILKIKVEAVDIKTKEALDKASKLLLYSSNSKPATFCFNVCINNYKSILESKHRILDAILLGDDKQLRVELSSNVDKIYHSLTPSSYNVRQGDQTLPAVIDPKLQQICDKTDNPVECLITTIPFLRKKVAINPVSILDIEVEAIDIKTKEALDKASKLLLSSSNSKPITKCFNICIKNYKSILESKHRILDAISIGDDKQLRVELSSNVDKIYHCEDAFEEANVKSPITEVNSLLGKMITNSLTITIDMVHFHNKN</sequence>
<protein>
    <recommendedName>
        <fullName evidence="4">Pectinesterase inhibitor domain-containing protein</fullName>
    </recommendedName>
</protein>
<proteinExistence type="inferred from homology"/>
<dbReference type="InterPro" id="IPR006501">
    <property type="entry name" value="Pectinesterase_inhib_dom"/>
</dbReference>
<reference evidence="5 6" key="1">
    <citation type="journal article" date="2019" name="Genome Biol. Evol.">
        <title>Insights into the evolution of the New World diploid cottons (Gossypium, subgenus Houzingenia) based on genome sequencing.</title>
        <authorList>
            <person name="Grover C.E."/>
            <person name="Arick M.A. 2nd"/>
            <person name="Thrash A."/>
            <person name="Conover J.L."/>
            <person name="Sanders W.S."/>
            <person name="Peterson D.G."/>
            <person name="Frelichowski J.E."/>
            <person name="Scheffler J.A."/>
            <person name="Scheffler B.E."/>
            <person name="Wendel J.F."/>
        </authorList>
    </citation>
    <scope>NUCLEOTIDE SEQUENCE [LARGE SCALE GENOMIC DNA]</scope>
    <source>
        <strain evidence="5">27</strain>
        <tissue evidence="5">Leaf</tissue>
    </source>
</reference>
<dbReference type="GO" id="GO:0004857">
    <property type="term" value="F:enzyme inhibitor activity"/>
    <property type="evidence" value="ECO:0007669"/>
    <property type="project" value="InterPro"/>
</dbReference>
<keyword evidence="2" id="KW-1015">Disulfide bond</keyword>
<evidence type="ECO:0000256" key="2">
    <source>
        <dbReference type="ARBA" id="ARBA00023157"/>
    </source>
</evidence>
<evidence type="ECO:0000259" key="4">
    <source>
        <dbReference type="SMART" id="SM00856"/>
    </source>
</evidence>
<evidence type="ECO:0000256" key="1">
    <source>
        <dbReference type="ARBA" id="ARBA00022729"/>
    </source>
</evidence>
<gene>
    <name evidence="5" type="ORF">Godav_016435</name>
</gene>
<dbReference type="CDD" id="cd15800">
    <property type="entry name" value="PMEI-like_2"/>
    <property type="match status" value="2"/>
</dbReference>
<dbReference type="InterPro" id="IPR052421">
    <property type="entry name" value="PCW_Enzyme_Inhibitor"/>
</dbReference>
<dbReference type="InterPro" id="IPR035513">
    <property type="entry name" value="Invertase/methylesterase_inhib"/>
</dbReference>
<evidence type="ECO:0000313" key="5">
    <source>
        <dbReference type="EMBL" id="MBA0616382.1"/>
    </source>
</evidence>
<evidence type="ECO:0000256" key="3">
    <source>
        <dbReference type="ARBA" id="ARBA00038471"/>
    </source>
</evidence>
<accession>A0A7J8RSR9</accession>
<evidence type="ECO:0000313" key="6">
    <source>
        <dbReference type="Proteomes" id="UP000593561"/>
    </source>
</evidence>
<name>A0A7J8RSR9_GOSDV</name>
<feature type="domain" description="Pectinesterase inhibitor" evidence="4">
    <location>
        <begin position="160"/>
        <end position="306"/>
    </location>
</feature>
<dbReference type="EMBL" id="JABFAC010000006">
    <property type="protein sequence ID" value="MBA0616382.1"/>
    <property type="molecule type" value="Genomic_DNA"/>
</dbReference>
<organism evidence="5 6">
    <name type="scientific">Gossypium davidsonii</name>
    <name type="common">Davidson's cotton</name>
    <name type="synonym">Gossypium klotzschianum subsp. davidsonii</name>
    <dbReference type="NCBI Taxonomy" id="34287"/>
    <lineage>
        <taxon>Eukaryota</taxon>
        <taxon>Viridiplantae</taxon>
        <taxon>Streptophyta</taxon>
        <taxon>Embryophyta</taxon>
        <taxon>Tracheophyta</taxon>
        <taxon>Spermatophyta</taxon>
        <taxon>Magnoliopsida</taxon>
        <taxon>eudicotyledons</taxon>
        <taxon>Gunneridae</taxon>
        <taxon>Pentapetalae</taxon>
        <taxon>rosids</taxon>
        <taxon>malvids</taxon>
        <taxon>Malvales</taxon>
        <taxon>Malvaceae</taxon>
        <taxon>Malvoideae</taxon>
        <taxon>Gossypium</taxon>
    </lineage>
</organism>
<keyword evidence="6" id="KW-1185">Reference proteome</keyword>
<dbReference type="SUPFAM" id="SSF101148">
    <property type="entry name" value="Plant invertase/pectin methylesterase inhibitor"/>
    <property type="match status" value="2"/>
</dbReference>
<comment type="similarity">
    <text evidence="3">Belongs to the PMEI family.</text>
</comment>
<dbReference type="NCBIfam" id="TIGR01614">
    <property type="entry name" value="PME_inhib"/>
    <property type="match status" value="1"/>
</dbReference>
<dbReference type="SMART" id="SM00856">
    <property type="entry name" value="PMEI"/>
    <property type="match status" value="1"/>
</dbReference>
<dbReference type="Proteomes" id="UP000593561">
    <property type="component" value="Unassembled WGS sequence"/>
</dbReference>
<dbReference type="Pfam" id="PF04043">
    <property type="entry name" value="PMEI"/>
    <property type="match status" value="1"/>
</dbReference>
<comment type="caution">
    <text evidence="5">The sequence shown here is derived from an EMBL/GenBank/DDBJ whole genome shotgun (WGS) entry which is preliminary data.</text>
</comment>
<dbReference type="PANTHER" id="PTHR36710">
    <property type="entry name" value="PECTINESTERASE INHIBITOR-LIKE"/>
    <property type="match status" value="1"/>
</dbReference>